<reference evidence="2 3" key="1">
    <citation type="submission" date="2019-08" db="EMBL/GenBank/DDBJ databases">
        <title>Parahaliea maris sp. nov., isolated from the surface seawater.</title>
        <authorList>
            <person name="Liu Y."/>
        </authorList>
    </citation>
    <scope>NUCLEOTIDE SEQUENCE [LARGE SCALE GENOMIC DNA]</scope>
    <source>
        <strain evidence="2 3">S2-26</strain>
    </source>
</reference>
<name>A0A5C8ZQ62_9GAMM</name>
<keyword evidence="1" id="KW-0812">Transmembrane</keyword>
<evidence type="ECO:0000313" key="3">
    <source>
        <dbReference type="Proteomes" id="UP000321933"/>
    </source>
</evidence>
<dbReference type="Proteomes" id="UP000321933">
    <property type="component" value="Unassembled WGS sequence"/>
</dbReference>
<protein>
    <submittedName>
        <fullName evidence="2">Prepilin-type N-terminal cleavage/methylation domain-containing protein</fullName>
    </submittedName>
</protein>
<comment type="caution">
    <text evidence="2">The sequence shown here is derived from an EMBL/GenBank/DDBJ whole genome shotgun (WGS) entry which is preliminary data.</text>
</comment>
<dbReference type="EMBL" id="VRYZ01000007">
    <property type="protein sequence ID" value="TXS89944.1"/>
    <property type="molecule type" value="Genomic_DNA"/>
</dbReference>
<gene>
    <name evidence="2" type="ORF">FVW59_15130</name>
</gene>
<keyword evidence="3" id="KW-1185">Reference proteome</keyword>
<accession>A0A5C8ZQ62</accession>
<dbReference type="AlphaFoldDB" id="A0A5C8ZQ62"/>
<dbReference type="InterPro" id="IPR012902">
    <property type="entry name" value="N_methyl_site"/>
</dbReference>
<dbReference type="RefSeq" id="WP_148065206.1">
    <property type="nucleotide sequence ID" value="NZ_VRYZ01000007.1"/>
</dbReference>
<dbReference type="NCBIfam" id="TIGR02532">
    <property type="entry name" value="IV_pilin_GFxxxE"/>
    <property type="match status" value="1"/>
</dbReference>
<keyword evidence="1" id="KW-1133">Transmembrane helix</keyword>
<organism evidence="2 3">
    <name type="scientific">Parahaliea aestuarii</name>
    <dbReference type="NCBI Taxonomy" id="1852021"/>
    <lineage>
        <taxon>Bacteria</taxon>
        <taxon>Pseudomonadati</taxon>
        <taxon>Pseudomonadota</taxon>
        <taxon>Gammaproteobacteria</taxon>
        <taxon>Cellvibrionales</taxon>
        <taxon>Halieaceae</taxon>
        <taxon>Parahaliea</taxon>
    </lineage>
</organism>
<evidence type="ECO:0000313" key="2">
    <source>
        <dbReference type="EMBL" id="TXS89944.1"/>
    </source>
</evidence>
<dbReference type="InterPro" id="IPR032092">
    <property type="entry name" value="PilW"/>
</dbReference>
<dbReference type="Pfam" id="PF07963">
    <property type="entry name" value="N_methyl"/>
    <property type="match status" value="1"/>
</dbReference>
<evidence type="ECO:0000256" key="1">
    <source>
        <dbReference type="SAM" id="Phobius"/>
    </source>
</evidence>
<dbReference type="PROSITE" id="PS00409">
    <property type="entry name" value="PROKAR_NTER_METHYL"/>
    <property type="match status" value="1"/>
</dbReference>
<sequence>MKQTVWIFHRSRGFSLVEFMVAILLGAIVIAGAVSVYLGSKRSYTEVEQFSELSENGRFAIQLMTYSLRHGGFFGAAKGGDISRGPDLGSVSGDCGAGSGADASVFNTTDNLIAFRSTDGNAFSCIGDAATNSDVLVIKSARPSPRYDADPADPNQPKDGVISFVRGGGNVFEADQAYLIANSEAGVLIDGDDVTKPDVSVGGPMALAVAWPYVFEAFYVQNLAEPTLTRLVLERNGANWSLRKEQLVPGVEAMNFRFGMDTTGNGNVDTYTNAAGVGGDWDRVVVAEIFLLMRTLREDPRHTDEKTYQVADRSLSGAALGARFHRVLLSGSVNLRNPGLTLRAGG</sequence>
<feature type="transmembrane region" description="Helical" evidence="1">
    <location>
        <begin position="16"/>
        <end position="38"/>
    </location>
</feature>
<dbReference type="OrthoDB" id="5296662at2"/>
<dbReference type="Pfam" id="PF16074">
    <property type="entry name" value="PilW"/>
    <property type="match status" value="1"/>
</dbReference>
<keyword evidence="1" id="KW-0472">Membrane</keyword>
<proteinExistence type="predicted"/>
<dbReference type="GO" id="GO:0043683">
    <property type="term" value="P:type IV pilus assembly"/>
    <property type="evidence" value="ECO:0007669"/>
    <property type="project" value="InterPro"/>
</dbReference>